<sequence>VQRPAAGMRVTAVHKQTALASEAGRDLMGPGEAVLRLLRVWPPPGPEARGLLHRLPYPLLALQAGMAGVLASTAAHLHQGGAGGDEESEAQQTTVALFIVGTIIGMLVKIWSFMGQRGRMQVLLSLLLEMRRRYLRDHTGARPRAQDHGVTLFYILQGNAVLAALAWSVQPLLSGSARRLPLPAWLPFDATVSPYYEAVYAGQALSLLLVPQISLCINICYFALMLHLAAELAVLCDNVAAVGWRRTSKEPAPQSQQQVLDREFAASSENRLLEDNVRHHQLIIRAVSELQQIMSTSVYIHLFVNMINVCSHIFVISVVLLETGEMAVVVSQACSLAVFLSGIALYCVIGHTIIDQSERLPEAVYSSGWTGADLSFRRSVSILLVRASHPLSITVGKMRVLSKPTFVQVLNGSYTLFNFLYRTQSDKEQRERLGLQDS</sequence>
<evidence type="ECO:0000256" key="9">
    <source>
        <dbReference type="ARBA" id="ARBA00023224"/>
    </source>
</evidence>
<keyword evidence="3" id="KW-0716">Sensory transduction</keyword>
<keyword evidence="8 11" id="KW-0675">Receptor</keyword>
<evidence type="ECO:0000256" key="4">
    <source>
        <dbReference type="ARBA" id="ARBA00022692"/>
    </source>
</evidence>
<dbReference type="AlphaFoldDB" id="A0A0M5KFJ1"/>
<keyword evidence="5" id="KW-0552">Olfaction</keyword>
<evidence type="ECO:0000256" key="3">
    <source>
        <dbReference type="ARBA" id="ARBA00022606"/>
    </source>
</evidence>
<evidence type="ECO:0000313" key="11">
    <source>
        <dbReference type="EMBL" id="ALD51397.1"/>
    </source>
</evidence>
<evidence type="ECO:0000256" key="8">
    <source>
        <dbReference type="ARBA" id="ARBA00023170"/>
    </source>
</evidence>
<feature type="transmembrane region" description="Helical" evidence="10">
    <location>
        <begin position="204"/>
        <end position="224"/>
    </location>
</feature>
<evidence type="ECO:0000256" key="1">
    <source>
        <dbReference type="ARBA" id="ARBA00004651"/>
    </source>
</evidence>
<proteinExistence type="evidence at transcript level"/>
<name>A0A0M5KFJ1_LOCMI</name>
<dbReference type="GO" id="GO:0005549">
    <property type="term" value="F:odorant binding"/>
    <property type="evidence" value="ECO:0007669"/>
    <property type="project" value="InterPro"/>
</dbReference>
<keyword evidence="7 10" id="KW-0472">Membrane</keyword>
<feature type="transmembrane region" description="Helical" evidence="10">
    <location>
        <begin position="298"/>
        <end position="321"/>
    </location>
</feature>
<feature type="transmembrane region" description="Helical" evidence="10">
    <location>
        <begin position="152"/>
        <end position="173"/>
    </location>
</feature>
<accession>A0A0M5KFJ1</accession>
<feature type="non-terminal residue" evidence="11">
    <location>
        <position position="1"/>
    </location>
</feature>
<evidence type="ECO:0000256" key="6">
    <source>
        <dbReference type="ARBA" id="ARBA00022989"/>
    </source>
</evidence>
<evidence type="ECO:0000256" key="2">
    <source>
        <dbReference type="ARBA" id="ARBA00022475"/>
    </source>
</evidence>
<feature type="transmembrane region" description="Helical" evidence="10">
    <location>
        <begin position="57"/>
        <end position="75"/>
    </location>
</feature>
<feature type="transmembrane region" description="Helical" evidence="10">
    <location>
        <begin position="95"/>
        <end position="114"/>
    </location>
</feature>
<dbReference type="InterPro" id="IPR004117">
    <property type="entry name" value="7tm6_olfct_rcpt"/>
</dbReference>
<reference evidence="11" key="2">
    <citation type="submission" date="2015-02" db="EMBL/GenBank/DDBJ databases">
        <authorList>
            <person name="Torres C."/>
        </authorList>
    </citation>
    <scope>NUCLEOTIDE SEQUENCE</scope>
</reference>
<dbReference type="GO" id="GO:0007165">
    <property type="term" value="P:signal transduction"/>
    <property type="evidence" value="ECO:0007669"/>
    <property type="project" value="UniProtKB-KW"/>
</dbReference>
<feature type="transmembrane region" description="Helical" evidence="10">
    <location>
        <begin position="327"/>
        <end position="349"/>
    </location>
</feature>
<keyword evidence="6 10" id="KW-1133">Transmembrane helix</keyword>
<reference evidence="11" key="1">
    <citation type="journal article" date="2015" name="Cell. Mol. Life Sci.">
        <title>Identification and functional analysis of olfactory receptor family reveal unusual characteristics of the olfactory system in the migratory locust.</title>
        <authorList>
            <person name="Wang Z."/>
            <person name="Yang P."/>
            <person name="Chen D."/>
            <person name="Jiang F."/>
            <person name="Li Y."/>
            <person name="Wang X."/>
            <person name="Kang L."/>
        </authorList>
    </citation>
    <scope>NUCLEOTIDE SEQUENCE</scope>
</reference>
<comment type="subcellular location">
    <subcellularLocation>
        <location evidence="1">Cell membrane</location>
        <topology evidence="1">Multi-pass membrane protein</topology>
    </subcellularLocation>
</comment>
<dbReference type="Pfam" id="PF02949">
    <property type="entry name" value="7tm_6"/>
    <property type="match status" value="1"/>
</dbReference>
<evidence type="ECO:0000256" key="7">
    <source>
        <dbReference type="ARBA" id="ARBA00023136"/>
    </source>
</evidence>
<evidence type="ECO:0000256" key="5">
    <source>
        <dbReference type="ARBA" id="ARBA00022725"/>
    </source>
</evidence>
<dbReference type="EMBL" id="KP843261">
    <property type="protein sequence ID" value="ALD51397.1"/>
    <property type="molecule type" value="mRNA"/>
</dbReference>
<protein>
    <submittedName>
        <fullName evidence="11">Odorant receptor 92</fullName>
    </submittedName>
</protein>
<dbReference type="PANTHER" id="PTHR21137">
    <property type="entry name" value="ODORANT RECEPTOR"/>
    <property type="match status" value="1"/>
</dbReference>
<keyword evidence="4 10" id="KW-0812">Transmembrane</keyword>
<dbReference type="GO" id="GO:0004984">
    <property type="term" value="F:olfactory receptor activity"/>
    <property type="evidence" value="ECO:0007669"/>
    <property type="project" value="InterPro"/>
</dbReference>
<dbReference type="GO" id="GO:0005886">
    <property type="term" value="C:plasma membrane"/>
    <property type="evidence" value="ECO:0007669"/>
    <property type="project" value="UniProtKB-SubCell"/>
</dbReference>
<dbReference type="PANTHER" id="PTHR21137:SF35">
    <property type="entry name" value="ODORANT RECEPTOR 19A-RELATED"/>
    <property type="match status" value="1"/>
</dbReference>
<keyword evidence="9" id="KW-0807">Transducer</keyword>
<evidence type="ECO:0000256" key="10">
    <source>
        <dbReference type="SAM" id="Phobius"/>
    </source>
</evidence>
<keyword evidence="2" id="KW-1003">Cell membrane</keyword>
<organism evidence="11">
    <name type="scientific">Locusta migratoria</name>
    <name type="common">Migratory locust</name>
    <dbReference type="NCBI Taxonomy" id="7004"/>
    <lineage>
        <taxon>Eukaryota</taxon>
        <taxon>Metazoa</taxon>
        <taxon>Ecdysozoa</taxon>
        <taxon>Arthropoda</taxon>
        <taxon>Hexapoda</taxon>
        <taxon>Insecta</taxon>
        <taxon>Pterygota</taxon>
        <taxon>Neoptera</taxon>
        <taxon>Polyneoptera</taxon>
        <taxon>Orthoptera</taxon>
        <taxon>Caelifera</taxon>
        <taxon>Acrididea</taxon>
        <taxon>Acridomorpha</taxon>
        <taxon>Acridoidea</taxon>
        <taxon>Acrididae</taxon>
        <taxon>Oedipodinae</taxon>
        <taxon>Locusta</taxon>
    </lineage>
</organism>